<protein>
    <submittedName>
        <fullName evidence="1">Uncharacterized protein</fullName>
    </submittedName>
</protein>
<accession>A0A182KIB3</accession>
<name>A0A182KIB3_9DIPT</name>
<dbReference type="Proteomes" id="UP000075881">
    <property type="component" value="Unassembled WGS sequence"/>
</dbReference>
<keyword evidence="2" id="KW-1185">Reference proteome</keyword>
<proteinExistence type="predicted"/>
<dbReference type="EnsemblMetazoa" id="ACHR014203-RA">
    <property type="protein sequence ID" value="ACHR014203-PA"/>
    <property type="gene ID" value="ACHR014203"/>
</dbReference>
<dbReference type="AlphaFoldDB" id="A0A182KIB3"/>
<dbReference type="VEuPathDB" id="VectorBase:ACHR014203"/>
<sequence length="136" mass="15613">MMVLLGVTDGSSAPNCSLRSGNIVVSIRITFLSNGWFGTTDTISRCRFVIVDSDTSLPASLIYHGRLVKHEIFKVRMGGVRKHHQWHCHRWHRADHIVINVEHCNRAWSWWVPETEPAAVPAPRAEWFLSTRTERL</sequence>
<reference evidence="1" key="2">
    <citation type="submission" date="2020-05" db="UniProtKB">
        <authorList>
            <consortium name="EnsemblMetazoa"/>
        </authorList>
    </citation>
    <scope>IDENTIFICATION</scope>
    <source>
        <strain evidence="1">ACHKN1017</strain>
    </source>
</reference>
<organism evidence="1 2">
    <name type="scientific">Anopheles christyi</name>
    <dbReference type="NCBI Taxonomy" id="43041"/>
    <lineage>
        <taxon>Eukaryota</taxon>
        <taxon>Metazoa</taxon>
        <taxon>Ecdysozoa</taxon>
        <taxon>Arthropoda</taxon>
        <taxon>Hexapoda</taxon>
        <taxon>Insecta</taxon>
        <taxon>Pterygota</taxon>
        <taxon>Neoptera</taxon>
        <taxon>Endopterygota</taxon>
        <taxon>Diptera</taxon>
        <taxon>Nematocera</taxon>
        <taxon>Culicoidea</taxon>
        <taxon>Culicidae</taxon>
        <taxon>Anophelinae</taxon>
        <taxon>Anopheles</taxon>
    </lineage>
</organism>
<reference evidence="2" key="1">
    <citation type="submission" date="2013-03" db="EMBL/GenBank/DDBJ databases">
        <title>The Genome Sequence of Anopheles christyi ACHKN1017.</title>
        <authorList>
            <consortium name="The Broad Institute Genomics Platform"/>
            <person name="Neafsey D.E."/>
            <person name="Besansky N."/>
            <person name="Walker B."/>
            <person name="Young S.K."/>
            <person name="Zeng Q."/>
            <person name="Gargeya S."/>
            <person name="Fitzgerald M."/>
            <person name="Haas B."/>
            <person name="Abouelleil A."/>
            <person name="Allen A.W."/>
            <person name="Alvarado L."/>
            <person name="Arachchi H.M."/>
            <person name="Berlin A.M."/>
            <person name="Chapman S.B."/>
            <person name="Gainer-Dewar J."/>
            <person name="Goldberg J."/>
            <person name="Griggs A."/>
            <person name="Gujja S."/>
            <person name="Hansen M."/>
            <person name="Howarth C."/>
            <person name="Imamovic A."/>
            <person name="Ireland A."/>
            <person name="Larimer J."/>
            <person name="McCowan C."/>
            <person name="Murphy C."/>
            <person name="Pearson M."/>
            <person name="Poon T.W."/>
            <person name="Priest M."/>
            <person name="Roberts A."/>
            <person name="Saif S."/>
            <person name="Shea T."/>
            <person name="Sisk P."/>
            <person name="Sykes S."/>
            <person name="Wortman J."/>
            <person name="Nusbaum C."/>
            <person name="Birren B."/>
        </authorList>
    </citation>
    <scope>NUCLEOTIDE SEQUENCE [LARGE SCALE GENOMIC DNA]</scope>
    <source>
        <strain evidence="2">ACHKN1017</strain>
    </source>
</reference>
<evidence type="ECO:0000313" key="1">
    <source>
        <dbReference type="EnsemblMetazoa" id="ACHR014203-PA"/>
    </source>
</evidence>
<evidence type="ECO:0000313" key="2">
    <source>
        <dbReference type="Proteomes" id="UP000075881"/>
    </source>
</evidence>